<dbReference type="AlphaFoldDB" id="A0A914V9Q0"/>
<protein>
    <submittedName>
        <fullName evidence="3">Uncharacterized protein</fullName>
    </submittedName>
</protein>
<dbReference type="WBParaSite" id="PSAMB.scaffold17188size1179.g37180.t1">
    <property type="protein sequence ID" value="PSAMB.scaffold17188size1179.g37180.t1"/>
    <property type="gene ID" value="PSAMB.scaffold17188size1179.g37180"/>
</dbReference>
<evidence type="ECO:0000313" key="2">
    <source>
        <dbReference type="Proteomes" id="UP000887566"/>
    </source>
</evidence>
<evidence type="ECO:0000313" key="3">
    <source>
        <dbReference type="WBParaSite" id="PSAMB.scaffold17188size1179.g37180.t1"/>
    </source>
</evidence>
<sequence length="150" mass="16580">TFCFVIKAVLQSTYGPVELAIQRTEAATNVTRTSVALLKGVEGGDGFSSLWGQRSPAQRTAMAAVHVSRAIDERYADERAELGDRLIRRFPDGVRMTPDHRSTITPSFPRVADVELPTTTTTTTTKTTTHDDDHYCHQPNISSPHKRAIK</sequence>
<feature type="region of interest" description="Disordered" evidence="1">
    <location>
        <begin position="121"/>
        <end position="150"/>
    </location>
</feature>
<name>A0A914V9Q0_9BILA</name>
<proteinExistence type="predicted"/>
<keyword evidence="2" id="KW-1185">Reference proteome</keyword>
<dbReference type="Proteomes" id="UP000887566">
    <property type="component" value="Unplaced"/>
</dbReference>
<organism evidence="2 3">
    <name type="scientific">Plectus sambesii</name>
    <dbReference type="NCBI Taxonomy" id="2011161"/>
    <lineage>
        <taxon>Eukaryota</taxon>
        <taxon>Metazoa</taxon>
        <taxon>Ecdysozoa</taxon>
        <taxon>Nematoda</taxon>
        <taxon>Chromadorea</taxon>
        <taxon>Plectida</taxon>
        <taxon>Plectina</taxon>
        <taxon>Plectoidea</taxon>
        <taxon>Plectidae</taxon>
        <taxon>Plectus</taxon>
    </lineage>
</organism>
<accession>A0A914V9Q0</accession>
<evidence type="ECO:0000256" key="1">
    <source>
        <dbReference type="SAM" id="MobiDB-lite"/>
    </source>
</evidence>
<reference evidence="3" key="1">
    <citation type="submission" date="2022-11" db="UniProtKB">
        <authorList>
            <consortium name="WormBaseParasite"/>
        </authorList>
    </citation>
    <scope>IDENTIFICATION</scope>
</reference>